<evidence type="ECO:0000259" key="3">
    <source>
        <dbReference type="Pfam" id="PF01408"/>
    </source>
</evidence>
<dbReference type="InterPro" id="IPR036291">
    <property type="entry name" value="NAD(P)-bd_dom_sf"/>
</dbReference>
<name>A0A5K7SGG1_9BACT</name>
<feature type="domain" description="GFO/IDH/MocA-like oxidoreductase" evidence="4">
    <location>
        <begin position="132"/>
        <end position="245"/>
    </location>
</feature>
<keyword evidence="6" id="KW-1185">Reference proteome</keyword>
<reference evidence="5" key="1">
    <citation type="journal article" date="2020" name="Int. J. Syst. Evol. Microbiol.">
        <title>Aquipluma nitroreducens gen. nov. sp. nov., a novel facultatively anaerobic bacterium isolated from a freshwater lake.</title>
        <authorList>
            <person name="Watanabe M."/>
            <person name="Kojima H."/>
            <person name="Fukui M."/>
        </authorList>
    </citation>
    <scope>NUCLEOTIDE SEQUENCE</scope>
    <source>
        <strain evidence="5">MeG22</strain>
    </source>
</reference>
<dbReference type="PANTHER" id="PTHR22604">
    <property type="entry name" value="OXIDOREDUCTASES"/>
    <property type="match status" value="1"/>
</dbReference>
<dbReference type="GO" id="GO:0000166">
    <property type="term" value="F:nucleotide binding"/>
    <property type="evidence" value="ECO:0007669"/>
    <property type="project" value="InterPro"/>
</dbReference>
<dbReference type="PANTHER" id="PTHR22604:SF105">
    <property type="entry name" value="TRANS-1,2-DIHYDROBENZENE-1,2-DIOL DEHYDROGENASE"/>
    <property type="match status" value="1"/>
</dbReference>
<feature type="domain" description="Gfo/Idh/MocA-like oxidoreductase N-terminal" evidence="3">
    <location>
        <begin position="6"/>
        <end position="122"/>
    </location>
</feature>
<dbReference type="Pfam" id="PF22725">
    <property type="entry name" value="GFO_IDH_MocA_C3"/>
    <property type="match status" value="1"/>
</dbReference>
<organism evidence="5 6">
    <name type="scientific">Aquipluma nitroreducens</name>
    <dbReference type="NCBI Taxonomy" id="2010828"/>
    <lineage>
        <taxon>Bacteria</taxon>
        <taxon>Pseudomonadati</taxon>
        <taxon>Bacteroidota</taxon>
        <taxon>Bacteroidia</taxon>
        <taxon>Marinilabiliales</taxon>
        <taxon>Prolixibacteraceae</taxon>
        <taxon>Aquipluma</taxon>
    </lineage>
</organism>
<sequence>MSKTYNWAILGCGKIARKFATDLKLCPNARLYAAASRSLESAQSFASELGFEKAYGSYEEMVNDPEVDVVYIATPHSHHLEHALLCLNHQKAVLCEKAFAINSKEVGLMIEAARRNKTFLMEAFWTRFQPSFLKVLEIIHSGELGALKMVHSDFAFNAEYNPEKRLYNVDLGGGSLLDIGIYPIFMSLMALGKPSEIKTMARFCPTGAEESIMMSFSYPGGEIASLVSSFASYSSTQTEFSFENGFVRLNRRFYTPTSLTYWKNWEEEKVITFEKGAGFGYELEAAHVMECLDAGKTESDWMPLNFSSDLMEIMDWVRKDAGIVFPKHD</sequence>
<protein>
    <submittedName>
        <fullName evidence="5">Oxidoreductase</fullName>
    </submittedName>
</protein>
<dbReference type="KEGG" id="anf:AQPE_4505"/>
<dbReference type="GO" id="GO:0016491">
    <property type="term" value="F:oxidoreductase activity"/>
    <property type="evidence" value="ECO:0007669"/>
    <property type="project" value="UniProtKB-KW"/>
</dbReference>
<dbReference type="InterPro" id="IPR050984">
    <property type="entry name" value="Gfo/Idh/MocA_domain"/>
</dbReference>
<evidence type="ECO:0000313" key="5">
    <source>
        <dbReference type="EMBL" id="BBE20314.1"/>
    </source>
</evidence>
<comment type="similarity">
    <text evidence="1">Belongs to the Gfo/Idh/MocA family.</text>
</comment>
<keyword evidence="2" id="KW-0560">Oxidoreductase</keyword>
<dbReference type="SUPFAM" id="SSF55347">
    <property type="entry name" value="Glyceraldehyde-3-phosphate dehydrogenase-like, C-terminal domain"/>
    <property type="match status" value="1"/>
</dbReference>
<dbReference type="AlphaFoldDB" id="A0A5K7SGG1"/>
<evidence type="ECO:0000256" key="2">
    <source>
        <dbReference type="ARBA" id="ARBA00023002"/>
    </source>
</evidence>
<gene>
    <name evidence="5" type="ORF">AQPE_4505</name>
</gene>
<evidence type="ECO:0000259" key="4">
    <source>
        <dbReference type="Pfam" id="PF22725"/>
    </source>
</evidence>
<proteinExistence type="inferred from homology"/>
<dbReference type="SUPFAM" id="SSF51735">
    <property type="entry name" value="NAD(P)-binding Rossmann-fold domains"/>
    <property type="match status" value="1"/>
</dbReference>
<dbReference type="Gene3D" id="3.40.50.720">
    <property type="entry name" value="NAD(P)-binding Rossmann-like Domain"/>
    <property type="match status" value="1"/>
</dbReference>
<accession>A0A5K7SGG1</accession>
<dbReference type="Gene3D" id="3.30.360.10">
    <property type="entry name" value="Dihydrodipicolinate Reductase, domain 2"/>
    <property type="match status" value="1"/>
</dbReference>
<evidence type="ECO:0000313" key="6">
    <source>
        <dbReference type="Proteomes" id="UP001193389"/>
    </source>
</evidence>
<dbReference type="InterPro" id="IPR000683">
    <property type="entry name" value="Gfo/Idh/MocA-like_OxRdtase_N"/>
</dbReference>
<dbReference type="RefSeq" id="WP_318348474.1">
    <property type="nucleotide sequence ID" value="NZ_AP018694.1"/>
</dbReference>
<dbReference type="Proteomes" id="UP001193389">
    <property type="component" value="Chromosome"/>
</dbReference>
<dbReference type="Pfam" id="PF01408">
    <property type="entry name" value="GFO_IDH_MocA"/>
    <property type="match status" value="1"/>
</dbReference>
<evidence type="ECO:0000256" key="1">
    <source>
        <dbReference type="ARBA" id="ARBA00010928"/>
    </source>
</evidence>
<dbReference type="InterPro" id="IPR055170">
    <property type="entry name" value="GFO_IDH_MocA-like_dom"/>
</dbReference>
<dbReference type="EMBL" id="AP018694">
    <property type="protein sequence ID" value="BBE20314.1"/>
    <property type="molecule type" value="Genomic_DNA"/>
</dbReference>